<dbReference type="GO" id="GO:0007033">
    <property type="term" value="P:vacuole organization"/>
    <property type="evidence" value="ECO:0007669"/>
    <property type="project" value="TreeGrafter"/>
</dbReference>
<keyword evidence="9" id="KW-0808">Transferase</keyword>
<evidence type="ECO:0000256" key="2">
    <source>
        <dbReference type="ARBA" id="ARBA00022448"/>
    </source>
</evidence>
<evidence type="ECO:0000256" key="10">
    <source>
        <dbReference type="PROSITE-ProRule" id="PRU00175"/>
    </source>
</evidence>
<proteinExistence type="inferred from homology"/>
<dbReference type="GO" id="GO:0048284">
    <property type="term" value="P:organelle fusion"/>
    <property type="evidence" value="ECO:0007669"/>
    <property type="project" value="TreeGrafter"/>
</dbReference>
<keyword evidence="5" id="KW-0862">Zinc</keyword>
<feature type="region of interest" description="Disordered" evidence="13">
    <location>
        <begin position="650"/>
        <end position="670"/>
    </location>
</feature>
<evidence type="ECO:0000256" key="9">
    <source>
        <dbReference type="PIRNR" id="PIRNR007860"/>
    </source>
</evidence>
<dbReference type="AlphaFoldDB" id="A0A507EGB5"/>
<dbReference type="PROSITE" id="PS50236">
    <property type="entry name" value="CHCR"/>
    <property type="match status" value="1"/>
</dbReference>
<evidence type="ECO:0000313" key="15">
    <source>
        <dbReference type="EMBL" id="TPX62286.1"/>
    </source>
</evidence>
<dbReference type="EMBL" id="QEAQ01000003">
    <property type="protein sequence ID" value="TPX62286.1"/>
    <property type="molecule type" value="Genomic_DNA"/>
</dbReference>
<dbReference type="GO" id="GO:0030674">
    <property type="term" value="F:protein-macromolecule adaptor activity"/>
    <property type="evidence" value="ECO:0007669"/>
    <property type="project" value="TreeGrafter"/>
</dbReference>
<feature type="repeat" description="CHCR" evidence="11">
    <location>
        <begin position="449"/>
        <end position="594"/>
    </location>
</feature>
<accession>A0A507EGB5</accession>
<evidence type="ECO:0000256" key="4">
    <source>
        <dbReference type="ARBA" id="ARBA00022771"/>
    </source>
</evidence>
<reference evidence="15 16" key="1">
    <citation type="journal article" date="2019" name="Sci. Rep.">
        <title>Comparative genomics of chytrid fungi reveal insights into the obligate biotrophic and pathogenic lifestyle of Synchytrium endobioticum.</title>
        <authorList>
            <person name="van de Vossenberg B.T.L.H."/>
            <person name="Warris S."/>
            <person name="Nguyen H.D.T."/>
            <person name="van Gent-Pelzer M.P.E."/>
            <person name="Joly D.L."/>
            <person name="van de Geest H.C."/>
            <person name="Bonants P.J.M."/>
            <person name="Smith D.S."/>
            <person name="Levesque C.A."/>
            <person name="van der Lee T.A.J."/>
        </authorList>
    </citation>
    <scope>NUCLEOTIDE SEQUENCE [LARGE SCALE GENOMIC DNA]</scope>
    <source>
        <strain evidence="15 16">CBS 809.83</strain>
    </source>
</reference>
<dbReference type="PANTHER" id="PTHR23323">
    <property type="entry name" value="VACUOLAR PROTEIN SORTING-ASSOCIATED PROTEIN"/>
    <property type="match status" value="1"/>
</dbReference>
<dbReference type="InterPro" id="IPR036322">
    <property type="entry name" value="WD40_repeat_dom_sf"/>
</dbReference>
<keyword evidence="6 9" id="KW-0653">Protein transport</keyword>
<keyword evidence="9" id="KW-0926">Vacuole</keyword>
<dbReference type="STRING" id="109895.A0A507EGB5"/>
<comment type="catalytic activity">
    <reaction evidence="9">
        <text>S-ubiquitinyl-[E2 ubiquitin-conjugating enzyme]-L-cysteine + [acceptor protein]-L-lysine = [E2 ubiquitin-conjugating enzyme]-L-cysteine + N(6)-ubiquitinyl-[acceptor protein]-L-lysine.</text>
        <dbReference type="EC" id="2.3.2.27"/>
    </reaction>
</comment>
<dbReference type="SUPFAM" id="SSF50978">
    <property type="entry name" value="WD40 repeat-like"/>
    <property type="match status" value="1"/>
</dbReference>
<feature type="coiled-coil region" evidence="12">
    <location>
        <begin position="851"/>
        <end position="885"/>
    </location>
</feature>
<organism evidence="15 16">
    <name type="scientific">Powellomyces hirtus</name>
    <dbReference type="NCBI Taxonomy" id="109895"/>
    <lineage>
        <taxon>Eukaryota</taxon>
        <taxon>Fungi</taxon>
        <taxon>Fungi incertae sedis</taxon>
        <taxon>Chytridiomycota</taxon>
        <taxon>Chytridiomycota incertae sedis</taxon>
        <taxon>Chytridiomycetes</taxon>
        <taxon>Spizellomycetales</taxon>
        <taxon>Powellomycetaceae</taxon>
        <taxon>Powellomyces</taxon>
    </lineage>
</organism>
<comment type="caution">
    <text evidence="15">The sequence shown here is derived from an EMBL/GenBank/DDBJ whole genome shotgun (WGS) entry which is preliminary data.</text>
</comment>
<dbReference type="GO" id="GO:0006886">
    <property type="term" value="P:intracellular protein transport"/>
    <property type="evidence" value="ECO:0007669"/>
    <property type="project" value="UniProtKB-UniRule"/>
</dbReference>
<dbReference type="GO" id="GO:0061630">
    <property type="term" value="F:ubiquitin protein ligase activity"/>
    <property type="evidence" value="ECO:0007669"/>
    <property type="project" value="UniProtKB-EC"/>
</dbReference>
<dbReference type="InterPro" id="IPR024763">
    <property type="entry name" value="VPS11_C"/>
</dbReference>
<dbReference type="SUPFAM" id="SSF48371">
    <property type="entry name" value="ARM repeat"/>
    <property type="match status" value="1"/>
</dbReference>
<keyword evidence="9" id="KW-0833">Ubl conjugation pathway</keyword>
<comment type="subunit">
    <text evidence="9">Component of the homotypic vacuole fusion and vacuole protein sorting (HOPS) complex. Component of the class C core vacuole/endosome tethering (CORVET) complex.</text>
</comment>
<protein>
    <recommendedName>
        <fullName evidence="9">E3 ubiquitin-protein ligase PEP5</fullName>
        <ecNumber evidence="9">2.3.2.27</ecNumber>
    </recommendedName>
</protein>
<comment type="subcellular location">
    <subcellularLocation>
        <location evidence="8">Endomembrane system</location>
        <topology evidence="8">Peripheral membrane protein</topology>
        <orientation evidence="8">Cytoplasmic side</orientation>
    </subcellularLocation>
    <subcellularLocation>
        <location evidence="9">Vacuole membrane</location>
        <topology evidence="9">Peripheral membrane protein</topology>
        <orientation evidence="9">Cytoplasmic side</orientation>
    </subcellularLocation>
</comment>
<evidence type="ECO:0000256" key="8">
    <source>
        <dbReference type="ARBA" id="ARBA00029433"/>
    </source>
</evidence>
<keyword evidence="2 9" id="KW-0813">Transport</keyword>
<dbReference type="GO" id="GO:0000329">
    <property type="term" value="C:fungal-type vacuole membrane"/>
    <property type="evidence" value="ECO:0007669"/>
    <property type="project" value="UniProtKB-UniRule"/>
</dbReference>
<evidence type="ECO:0000256" key="13">
    <source>
        <dbReference type="SAM" id="MobiDB-lite"/>
    </source>
</evidence>
<dbReference type="GO" id="GO:0030897">
    <property type="term" value="C:HOPS complex"/>
    <property type="evidence" value="ECO:0007669"/>
    <property type="project" value="UniProtKB-UniRule"/>
</dbReference>
<dbReference type="InterPro" id="IPR000547">
    <property type="entry name" value="Clathrin_H-chain/VPS_repeat"/>
</dbReference>
<keyword evidence="4 10" id="KW-0863">Zinc-finger</keyword>
<dbReference type="GO" id="GO:0033263">
    <property type="term" value="C:CORVET complex"/>
    <property type="evidence" value="ECO:0007669"/>
    <property type="project" value="UniProtKB-UniRule"/>
</dbReference>
<dbReference type="Pfam" id="PF12451">
    <property type="entry name" value="VPS11_C"/>
    <property type="match status" value="1"/>
</dbReference>
<evidence type="ECO:0000259" key="14">
    <source>
        <dbReference type="PROSITE" id="PS50089"/>
    </source>
</evidence>
<gene>
    <name evidence="15" type="ORF">PhCBS80983_g00510</name>
</gene>
<evidence type="ECO:0000256" key="1">
    <source>
        <dbReference type="ARBA" id="ARBA00007070"/>
    </source>
</evidence>
<dbReference type="InterPro" id="IPR015943">
    <property type="entry name" value="WD40/YVTN_repeat-like_dom_sf"/>
</dbReference>
<evidence type="ECO:0000256" key="11">
    <source>
        <dbReference type="PROSITE-ProRule" id="PRU01006"/>
    </source>
</evidence>
<dbReference type="PIRSF" id="PIRSF007860">
    <property type="entry name" value="VPS11"/>
    <property type="match status" value="1"/>
</dbReference>
<keyword evidence="3" id="KW-0479">Metal-binding</keyword>
<dbReference type="SMART" id="SM00184">
    <property type="entry name" value="RING"/>
    <property type="match status" value="1"/>
</dbReference>
<dbReference type="PANTHER" id="PTHR23323:SF24">
    <property type="entry name" value="VACUOLAR PROTEIN SORTING-ASSOCIATED PROTEIN 11 HOMOLOG"/>
    <property type="match status" value="1"/>
</dbReference>
<dbReference type="GO" id="GO:0008270">
    <property type="term" value="F:zinc ion binding"/>
    <property type="evidence" value="ECO:0007669"/>
    <property type="project" value="UniProtKB-KW"/>
</dbReference>
<dbReference type="CDD" id="cd16688">
    <property type="entry name" value="RING-H2_Vps11"/>
    <property type="match status" value="1"/>
</dbReference>
<dbReference type="Pfam" id="PF17122">
    <property type="entry name" value="zf-C3H2C3"/>
    <property type="match status" value="1"/>
</dbReference>
<dbReference type="InterPro" id="IPR016024">
    <property type="entry name" value="ARM-type_fold"/>
</dbReference>
<dbReference type="InterPro" id="IPR057308">
    <property type="entry name" value="CHCR_PEP5_VPS11"/>
</dbReference>
<sequence>MTVVQWRQFTFFEREQVVDTPELAASPQWLEDLEITSSAHGRGHLFFGDMLCIRDMLCSIIILNHAMAVVFSFQAHERQVTHMKHMKYKNQLVSVGEDENGIPIVKVWNLDKPDPTANTPALQRSSKIQYGQKVFPVTALAVLENMTQVAIGLENGVVVLIRGDISRDRFTKSKIIHEGSEMITGLGFYEDGKRTVLYIVTLARILTCDTSNKDTKQILEEQGGDLDTVLVTPNETHQEIVVGRKEAVYFYGLDGRGPCSVIEGQKTSLTWFRNYLAVVTRETTTVRAAPDSALVDYVDKENSSVVEAEALETSPGTVLTLYDLKNKFVAYTGTFGGGGLRVQPIKAVLSEWGELFVITGDHKMYRLQEKDMDTKLDILFKKNMYTLAINLVSSTPSIPSADVGSPDAINVPNPVATNEYDYGTVVEIYKRYGDWLYSKSEYDQAIQQYLHTIGHLEPSYVIRKFLDAQRIHNLTSYLQALHEQGLANADHTTLLLNCYTKLKDVKRLDEFIKTEKEIKFDVETAIRVCRQGGYYDHALWLTKKFQENDWYLRIQIEDLKQYAETVKFLDTLDPREVIRALARYGYVLVTEMPADMTEVLLKLCTTPIEVGKSPAWPEDFLHLYVNRTEWCVTFLERLLQKRWGVIVGGKGKGKDAEAPPAAEPAEEDVRDTESKKAVCNTLLELYLCGGQISANSPSEEASNPIDDATCLRWRSNADDLLRNKNASYDINHALVLCKMQDFGNGILYLYERMSLHKDILQQHMDAEDFASVIATCKTYGDADPSLWTQSLAFFAERGTGLGGPDPQAELLEVLGQIDKKNLLPPLQVIQILARNSSVTIGMVKDYIKRRVEAERKSIEESQKLITSYRDETKKMKEQIEDLQTKPVIFQVTKCELCKQPLELPTVHFLCKHSYHQRCLGDADQECPRCAPEHRMIQDLIRTQEASAGRHDVFLHKLEKTEDRFGLIAEWFSKNAFSTIKLAD</sequence>
<dbReference type="InterPro" id="IPR016528">
    <property type="entry name" value="VPS11"/>
</dbReference>
<dbReference type="Pfam" id="PF23356">
    <property type="entry name" value="TPR_PEP5_VPS11"/>
    <property type="match status" value="2"/>
</dbReference>
<evidence type="ECO:0000256" key="3">
    <source>
        <dbReference type="ARBA" id="ARBA00022723"/>
    </source>
</evidence>
<evidence type="ECO:0000256" key="6">
    <source>
        <dbReference type="ARBA" id="ARBA00022927"/>
    </source>
</evidence>
<dbReference type="Pfam" id="PF23341">
    <property type="entry name" value="PEP5_VPS11_N"/>
    <property type="match status" value="1"/>
</dbReference>
<keyword evidence="16" id="KW-1185">Reference proteome</keyword>
<dbReference type="GO" id="GO:0006904">
    <property type="term" value="P:vesicle docking involved in exocytosis"/>
    <property type="evidence" value="ECO:0007669"/>
    <property type="project" value="TreeGrafter"/>
</dbReference>
<dbReference type="Gene3D" id="2.130.10.10">
    <property type="entry name" value="YVTN repeat-like/Quinoprotein amine dehydrogenase"/>
    <property type="match status" value="1"/>
</dbReference>
<dbReference type="InterPro" id="IPR057307">
    <property type="entry name" value="PEP5_VPS11_N"/>
</dbReference>
<evidence type="ECO:0000256" key="12">
    <source>
        <dbReference type="SAM" id="Coils"/>
    </source>
</evidence>
<keyword evidence="12" id="KW-0175">Coiled coil</keyword>
<dbReference type="InterPro" id="IPR011990">
    <property type="entry name" value="TPR-like_helical_dom_sf"/>
</dbReference>
<evidence type="ECO:0000313" key="16">
    <source>
        <dbReference type="Proteomes" id="UP000318582"/>
    </source>
</evidence>
<evidence type="ECO:0000256" key="5">
    <source>
        <dbReference type="ARBA" id="ARBA00022833"/>
    </source>
</evidence>
<dbReference type="InterPro" id="IPR001841">
    <property type="entry name" value="Znf_RING"/>
</dbReference>
<comment type="similarity">
    <text evidence="1 9">Belongs to the VPS11 family.</text>
</comment>
<dbReference type="EC" id="2.3.2.27" evidence="9"/>
<evidence type="ECO:0000256" key="7">
    <source>
        <dbReference type="ARBA" id="ARBA00023136"/>
    </source>
</evidence>
<name>A0A507EGB5_9FUNG</name>
<dbReference type="GO" id="GO:0007032">
    <property type="term" value="P:endosome organization"/>
    <property type="evidence" value="ECO:0007669"/>
    <property type="project" value="TreeGrafter"/>
</dbReference>
<dbReference type="SUPFAM" id="SSF57850">
    <property type="entry name" value="RING/U-box"/>
    <property type="match status" value="1"/>
</dbReference>
<keyword evidence="7 9" id="KW-0472">Membrane</keyword>
<feature type="domain" description="RING-type" evidence="14">
    <location>
        <begin position="894"/>
        <end position="929"/>
    </location>
</feature>
<dbReference type="Gene3D" id="1.25.40.10">
    <property type="entry name" value="Tetratricopeptide repeat domain"/>
    <property type="match status" value="1"/>
</dbReference>
<dbReference type="PROSITE" id="PS50089">
    <property type="entry name" value="ZF_RING_2"/>
    <property type="match status" value="1"/>
</dbReference>
<dbReference type="Proteomes" id="UP000318582">
    <property type="component" value="Unassembled WGS sequence"/>
</dbReference>